<protein>
    <submittedName>
        <fullName evidence="1">Immunity protein 49</fullName>
    </submittedName>
</protein>
<dbReference type="STRING" id="417292.SAMN05421806_1011240"/>
<dbReference type="OrthoDB" id="3812886at2"/>
<accession>A0A1G8V3U2</accession>
<gene>
    <name evidence="1" type="ORF">SAMN05421806_1011240</name>
</gene>
<dbReference type="Proteomes" id="UP000199155">
    <property type="component" value="Unassembled WGS sequence"/>
</dbReference>
<keyword evidence="2" id="KW-1185">Reference proteome</keyword>
<organism evidence="1 2">
    <name type="scientific">Streptomyces indicus</name>
    <dbReference type="NCBI Taxonomy" id="417292"/>
    <lineage>
        <taxon>Bacteria</taxon>
        <taxon>Bacillati</taxon>
        <taxon>Actinomycetota</taxon>
        <taxon>Actinomycetes</taxon>
        <taxon>Kitasatosporales</taxon>
        <taxon>Streptomycetaceae</taxon>
        <taxon>Streptomyces</taxon>
    </lineage>
</organism>
<dbReference type="AlphaFoldDB" id="A0A1G8V3U2"/>
<proteinExistence type="predicted"/>
<dbReference type="Pfam" id="PF15575">
    <property type="entry name" value="Imm49"/>
    <property type="match status" value="1"/>
</dbReference>
<dbReference type="EMBL" id="FNFF01000001">
    <property type="protein sequence ID" value="SDJ60752.1"/>
    <property type="molecule type" value="Genomic_DNA"/>
</dbReference>
<sequence length="573" mass="62354">MPFRVVPTTEDGSLRVTDATDADLAVLTPAQAARLRELAAPHLGDGVHGLRNLAQRCRLLPEDQWPAAVEEHFRSLRSAGRGDESREQILREVHCRLLPHGSFTPETIQTMRYARLVADGLVFAYALDQPATVRMLTDPDVARVGDEDALGRAAYENLTRVPVQHEEIALEGRAVLQSVYGDSPFVASRALYLGQLHHQLTGASLPDAGALFVVPTRHLIAYHPIVDGSVADAVNDLAAYGLGAHEDGPGSLSPRVYWWHDGRITSLTVIDEAAKSFSIQPPSELLTRMRTLVRLDDAGRIPGRGRTDVTASQLAGTAGELLTRLPQDPALLAEAFPRLLDLAHAHCADDPAASLLDTWDAWATSLQLGTALFTGAEPQSCALGEDCERPLPAFPAAPPADARAWLDTFYLAIVCRDRARIQRLREVPLDVLGEDPTADPYLLHWIDTLQTYFAADCSMDDVVEKLLAVIDASHGEAVTRAPADFVNAVDYQPVALFHRLIARDHEKFAKTLADALKEHVRFWGDSTAPRAQVALGPLAMASLAHSWGFPVDTGLPQLPECLVDGSRIERIPG</sequence>
<reference evidence="1 2" key="1">
    <citation type="submission" date="2016-10" db="EMBL/GenBank/DDBJ databases">
        <authorList>
            <person name="de Groot N.N."/>
        </authorList>
    </citation>
    <scope>NUCLEOTIDE SEQUENCE [LARGE SCALE GENOMIC DNA]</scope>
    <source>
        <strain evidence="1 2">CGMCC 4.5727</strain>
    </source>
</reference>
<evidence type="ECO:0000313" key="2">
    <source>
        <dbReference type="Proteomes" id="UP000199155"/>
    </source>
</evidence>
<evidence type="ECO:0000313" key="1">
    <source>
        <dbReference type="EMBL" id="SDJ60752.1"/>
    </source>
</evidence>
<dbReference type="InterPro" id="IPR029074">
    <property type="entry name" value="Imm49"/>
</dbReference>
<name>A0A1G8V3U2_9ACTN</name>